<evidence type="ECO:0000313" key="12">
    <source>
        <dbReference type="RefSeq" id="XP_039124311.1"/>
    </source>
</evidence>
<organism evidence="10 11">
    <name type="scientific">Dioscorea cayennensis subsp. rotundata</name>
    <name type="common">White Guinea yam</name>
    <name type="synonym">Dioscorea rotundata</name>
    <dbReference type="NCBI Taxonomy" id="55577"/>
    <lineage>
        <taxon>Eukaryota</taxon>
        <taxon>Viridiplantae</taxon>
        <taxon>Streptophyta</taxon>
        <taxon>Embryophyta</taxon>
        <taxon>Tracheophyta</taxon>
        <taxon>Spermatophyta</taxon>
        <taxon>Magnoliopsida</taxon>
        <taxon>Liliopsida</taxon>
        <taxon>Dioscoreales</taxon>
        <taxon>Dioscoreaceae</taxon>
        <taxon>Dioscorea</taxon>
    </lineage>
</organism>
<evidence type="ECO:0000256" key="6">
    <source>
        <dbReference type="ARBA" id="ARBA00023242"/>
    </source>
</evidence>
<dbReference type="RefSeq" id="XP_039124311.1">
    <property type="nucleotide sequence ID" value="XM_039268377.1"/>
</dbReference>
<feature type="compositionally biased region" description="Polar residues" evidence="8">
    <location>
        <begin position="1"/>
        <end position="24"/>
    </location>
</feature>
<dbReference type="PANTHER" id="PTHR45967:SF38">
    <property type="entry name" value="G-BOX-BINDING FACTOR 2"/>
    <property type="match status" value="1"/>
</dbReference>
<feature type="region of interest" description="Disordered" evidence="8">
    <location>
        <begin position="148"/>
        <end position="205"/>
    </location>
</feature>
<keyword evidence="4" id="KW-0238">DNA-binding</keyword>
<evidence type="ECO:0000259" key="9">
    <source>
        <dbReference type="PROSITE" id="PS50217"/>
    </source>
</evidence>
<protein>
    <submittedName>
        <fullName evidence="11 12">G-box-binding factor 3 isoform X1</fullName>
    </submittedName>
</protein>
<keyword evidence="10" id="KW-1185">Reference proteome</keyword>
<evidence type="ECO:0000256" key="5">
    <source>
        <dbReference type="ARBA" id="ARBA00023163"/>
    </source>
</evidence>
<comment type="subcellular location">
    <subcellularLocation>
        <location evidence="1">Nucleus</location>
    </subcellularLocation>
</comment>
<dbReference type="InterPro" id="IPR045314">
    <property type="entry name" value="bZIP_plant_GBF1"/>
</dbReference>
<feature type="domain" description="BZIP" evidence="9">
    <location>
        <begin position="289"/>
        <end position="352"/>
    </location>
</feature>
<comment type="similarity">
    <text evidence="2">Belongs to the bZIP family.</text>
</comment>
<proteinExistence type="inferred from homology"/>
<evidence type="ECO:0000256" key="1">
    <source>
        <dbReference type="ARBA" id="ARBA00004123"/>
    </source>
</evidence>
<gene>
    <name evidence="11 12" type="primary">LOC120260812</name>
</gene>
<evidence type="ECO:0000256" key="2">
    <source>
        <dbReference type="ARBA" id="ARBA00007163"/>
    </source>
</evidence>
<dbReference type="InterPro" id="IPR004827">
    <property type="entry name" value="bZIP"/>
</dbReference>
<dbReference type="Pfam" id="PF07777">
    <property type="entry name" value="MFMR"/>
    <property type="match status" value="1"/>
</dbReference>
<feature type="compositionally biased region" description="Polar residues" evidence="8">
    <location>
        <begin position="377"/>
        <end position="400"/>
    </location>
</feature>
<dbReference type="RefSeq" id="XP_039124310.1">
    <property type="nucleotide sequence ID" value="XM_039268376.1"/>
</dbReference>
<feature type="compositionally biased region" description="Polar residues" evidence="8">
    <location>
        <begin position="410"/>
        <end position="423"/>
    </location>
</feature>
<reference evidence="11 12" key="1">
    <citation type="submission" date="2025-04" db="UniProtKB">
        <authorList>
            <consortium name="RefSeq"/>
        </authorList>
    </citation>
    <scope>IDENTIFICATION</scope>
</reference>
<dbReference type="PANTHER" id="PTHR45967">
    <property type="entry name" value="G-BOX-BINDING FACTOR 3-RELATED"/>
    <property type="match status" value="1"/>
</dbReference>
<dbReference type="GO" id="GO:0000976">
    <property type="term" value="F:transcription cis-regulatory region binding"/>
    <property type="evidence" value="ECO:0007669"/>
    <property type="project" value="UniProtKB-ARBA"/>
</dbReference>
<feature type="region of interest" description="Disordered" evidence="8">
    <location>
        <begin position="1"/>
        <end position="31"/>
    </location>
</feature>
<evidence type="ECO:0000256" key="8">
    <source>
        <dbReference type="SAM" id="MobiDB-lite"/>
    </source>
</evidence>
<keyword evidence="5" id="KW-0804">Transcription</keyword>
<evidence type="ECO:0000313" key="10">
    <source>
        <dbReference type="Proteomes" id="UP001515500"/>
    </source>
</evidence>
<dbReference type="PROSITE" id="PS50217">
    <property type="entry name" value="BZIP"/>
    <property type="match status" value="1"/>
</dbReference>
<feature type="compositionally biased region" description="Basic and acidic residues" evidence="8">
    <location>
        <begin position="157"/>
        <end position="168"/>
    </location>
</feature>
<keyword evidence="6" id="KW-0539">Nucleus</keyword>
<evidence type="ECO:0000256" key="4">
    <source>
        <dbReference type="ARBA" id="ARBA00023125"/>
    </source>
</evidence>
<dbReference type="GO" id="GO:0005634">
    <property type="term" value="C:nucleus"/>
    <property type="evidence" value="ECO:0007669"/>
    <property type="project" value="UniProtKB-SubCell"/>
</dbReference>
<keyword evidence="7" id="KW-0175">Coiled coil</keyword>
<dbReference type="AlphaFoldDB" id="A0AB40BAT7"/>
<dbReference type="InterPro" id="IPR012900">
    <property type="entry name" value="MFMR"/>
</dbReference>
<dbReference type="Gene3D" id="1.20.5.170">
    <property type="match status" value="1"/>
</dbReference>
<dbReference type="Proteomes" id="UP001515500">
    <property type="component" value="Chromosome 5"/>
</dbReference>
<accession>A0AB40BAT7</accession>
<dbReference type="SUPFAM" id="SSF57959">
    <property type="entry name" value="Leucine zipper domain"/>
    <property type="match status" value="1"/>
</dbReference>
<dbReference type="Pfam" id="PF00170">
    <property type="entry name" value="bZIP_1"/>
    <property type="match status" value="1"/>
</dbReference>
<dbReference type="InterPro" id="IPR044827">
    <property type="entry name" value="GBF-like"/>
</dbReference>
<evidence type="ECO:0000256" key="7">
    <source>
        <dbReference type="SAM" id="Coils"/>
    </source>
</evidence>
<dbReference type="SMART" id="SM00338">
    <property type="entry name" value="BRLZ"/>
    <property type="match status" value="1"/>
</dbReference>
<dbReference type="GO" id="GO:0003700">
    <property type="term" value="F:DNA-binding transcription factor activity"/>
    <property type="evidence" value="ECO:0007669"/>
    <property type="project" value="InterPro"/>
</dbReference>
<name>A0AB40BAT7_DIOCR</name>
<evidence type="ECO:0000256" key="3">
    <source>
        <dbReference type="ARBA" id="ARBA00023015"/>
    </source>
</evidence>
<dbReference type="PROSITE" id="PS00036">
    <property type="entry name" value="BZIP_BASIC"/>
    <property type="match status" value="1"/>
</dbReference>
<sequence>MGKSSEAATSSKSDKAPSSAQEHPTPQGYPDWAAMQAYYGPGVAMPPYFSTTVVPGHPPHPFVWSPQPLMTPFGAPYTAIYPPGLYPHPSMPRGSHAPTIAPSSSGNEAIVMLAPLAIEAPTKSSSDKEKSPVKKFKGIDGLVSIANGSAKNSAGDHAQKLTQSRENDTEVSTEGSDGCMESRGKKIRRKRSSEDTYNSGNDGKVKTLVSPVPTVATNGSAHPSLALIPVPADIVEKTASTIAPSNATAGLGLKVSTIVKANPVSPVTSAMLTGSDGALNEHWIQDDRALKRERRKQSNRESARRSRLRKQAETEELAMKVDALTNENLSLRSEINRLREKSENLRLENTALMDKLKKANINLTEEVACETGDSHGTKSIGTENLLSRMNNSGSNTNSDQWENEGHENSSGKLYQLLDSSPRTTDAVAAG</sequence>
<dbReference type="GeneID" id="120260812"/>
<feature type="region of interest" description="Disordered" evidence="8">
    <location>
        <begin position="372"/>
        <end position="430"/>
    </location>
</feature>
<dbReference type="CDD" id="cd14702">
    <property type="entry name" value="bZIP_plant_GBF1"/>
    <property type="match status" value="1"/>
</dbReference>
<dbReference type="InterPro" id="IPR046347">
    <property type="entry name" value="bZIP_sf"/>
</dbReference>
<feature type="coiled-coil region" evidence="7">
    <location>
        <begin position="321"/>
        <end position="362"/>
    </location>
</feature>
<evidence type="ECO:0000313" key="11">
    <source>
        <dbReference type="RefSeq" id="XP_039124310.1"/>
    </source>
</evidence>
<keyword evidence="3" id="KW-0805">Transcription regulation</keyword>
<feature type="region of interest" description="Disordered" evidence="8">
    <location>
        <begin position="291"/>
        <end position="313"/>
    </location>
</feature>